<keyword evidence="1" id="KW-0597">Phosphoprotein</keyword>
<evidence type="ECO:0000256" key="3">
    <source>
        <dbReference type="ARBA" id="ARBA00022771"/>
    </source>
</evidence>
<dbReference type="Gene3D" id="3.30.40.10">
    <property type="entry name" value="Zinc/RING finger domain, C3HC4 (zinc finger)"/>
    <property type="match status" value="1"/>
</dbReference>
<reference evidence="6 7" key="1">
    <citation type="submission" date="2021-06" db="EMBL/GenBank/DDBJ databases">
        <authorList>
            <person name="Palmer J.M."/>
        </authorList>
    </citation>
    <scope>NUCLEOTIDE SEQUENCE [LARGE SCALE GENOMIC DNA]</scope>
    <source>
        <strain evidence="6 7">XC_2019</strain>
        <tissue evidence="6">Muscle</tissue>
    </source>
</reference>
<protein>
    <recommendedName>
        <fullName evidence="5">PHD-type domain-containing protein</fullName>
    </recommendedName>
</protein>
<dbReference type="InterPro" id="IPR034732">
    <property type="entry name" value="EPHD"/>
</dbReference>
<evidence type="ECO:0000313" key="7">
    <source>
        <dbReference type="Proteomes" id="UP001434883"/>
    </source>
</evidence>
<evidence type="ECO:0000256" key="1">
    <source>
        <dbReference type="ARBA" id="ARBA00022553"/>
    </source>
</evidence>
<dbReference type="InterPro" id="IPR001965">
    <property type="entry name" value="Znf_PHD"/>
</dbReference>
<evidence type="ECO:0000256" key="2">
    <source>
        <dbReference type="ARBA" id="ARBA00022723"/>
    </source>
</evidence>
<accession>A0ABV0QCR3</accession>
<dbReference type="InterPro" id="IPR052440">
    <property type="entry name" value="Trans_Reg/Chrom_Remod"/>
</dbReference>
<dbReference type="Pfam" id="PF13771">
    <property type="entry name" value="zf-HC5HC2H"/>
    <property type="match status" value="1"/>
</dbReference>
<evidence type="ECO:0000313" key="6">
    <source>
        <dbReference type="EMBL" id="MEQ2193605.1"/>
    </source>
</evidence>
<keyword evidence="3" id="KW-0863">Zinc-finger</keyword>
<comment type="caution">
    <text evidence="6">The sequence shown here is derived from an EMBL/GenBank/DDBJ whole genome shotgun (WGS) entry which is preliminary data.</text>
</comment>
<keyword evidence="2" id="KW-0479">Metal-binding</keyword>
<dbReference type="PANTHER" id="PTHR14955">
    <property type="entry name" value="RETINOIC ACID INDUCED 1/TRANSCRIPTION FACTOR 20"/>
    <property type="match status" value="1"/>
</dbReference>
<evidence type="ECO:0000256" key="4">
    <source>
        <dbReference type="ARBA" id="ARBA00022833"/>
    </source>
</evidence>
<keyword evidence="7" id="KW-1185">Reference proteome</keyword>
<dbReference type="EMBL" id="JAHRIN010008564">
    <property type="protein sequence ID" value="MEQ2193605.1"/>
    <property type="molecule type" value="Genomic_DNA"/>
</dbReference>
<feature type="domain" description="PHD-type" evidence="5">
    <location>
        <begin position="1"/>
        <end position="48"/>
    </location>
</feature>
<dbReference type="Proteomes" id="UP001434883">
    <property type="component" value="Unassembled WGS sequence"/>
</dbReference>
<dbReference type="InterPro" id="IPR013083">
    <property type="entry name" value="Znf_RING/FYVE/PHD"/>
</dbReference>
<dbReference type="SMART" id="SM00249">
    <property type="entry name" value="PHD"/>
    <property type="match status" value="1"/>
</dbReference>
<proteinExistence type="predicted"/>
<evidence type="ECO:0000259" key="5">
    <source>
        <dbReference type="PROSITE" id="PS51805"/>
    </source>
</evidence>
<dbReference type="PROSITE" id="PS51805">
    <property type="entry name" value="EPHD"/>
    <property type="match status" value="1"/>
</dbReference>
<sequence length="63" mass="7167">MCSACHNPGATLGCFFKGCPNKYHYRCALESDCVLVEDNFSMKCRKHKNKTLKAPPGSRWDDR</sequence>
<dbReference type="PANTHER" id="PTHR14955:SF8">
    <property type="entry name" value="SI:CH211-165G14.1-RELATED"/>
    <property type="match status" value="1"/>
</dbReference>
<organism evidence="6 7">
    <name type="scientific">Xenoophorus captivus</name>
    <dbReference type="NCBI Taxonomy" id="1517983"/>
    <lineage>
        <taxon>Eukaryota</taxon>
        <taxon>Metazoa</taxon>
        <taxon>Chordata</taxon>
        <taxon>Craniata</taxon>
        <taxon>Vertebrata</taxon>
        <taxon>Euteleostomi</taxon>
        <taxon>Actinopterygii</taxon>
        <taxon>Neopterygii</taxon>
        <taxon>Teleostei</taxon>
        <taxon>Neoteleostei</taxon>
        <taxon>Acanthomorphata</taxon>
        <taxon>Ovalentaria</taxon>
        <taxon>Atherinomorphae</taxon>
        <taxon>Cyprinodontiformes</taxon>
        <taxon>Goodeidae</taxon>
        <taxon>Xenoophorus</taxon>
    </lineage>
</organism>
<keyword evidence="4" id="KW-0862">Zinc</keyword>
<gene>
    <name evidence="6" type="ORF">XENOCAPTIV_005636</name>
</gene>
<name>A0ABV0QCR3_9TELE</name>